<comment type="caution">
    <text evidence="4">The sequence shown here is derived from an EMBL/GenBank/DDBJ whole genome shotgun (WGS) entry which is preliminary data.</text>
</comment>
<evidence type="ECO:0000313" key="4">
    <source>
        <dbReference type="EMBL" id="MDU0325807.1"/>
    </source>
</evidence>
<dbReference type="SUPFAM" id="SSF55729">
    <property type="entry name" value="Acyl-CoA N-acyltransferases (Nat)"/>
    <property type="match status" value="1"/>
</dbReference>
<reference evidence="4 5" key="1">
    <citation type="submission" date="2023-09" db="EMBL/GenBank/DDBJ databases">
        <title>Microbacterium fusihabitans sp. nov., Microbacterium phycihabitans sp. nov., and Microbacterium cervinum sp. nov., isolated from dried seaweeds of beach.</title>
        <authorList>
            <person name="Lee S.D."/>
        </authorList>
    </citation>
    <scope>NUCLEOTIDE SEQUENCE [LARGE SCALE GENOMIC DNA]</scope>
    <source>
        <strain evidence="4 5">KSW2-21</strain>
    </source>
</reference>
<dbReference type="EMBL" id="JAWDIU010000001">
    <property type="protein sequence ID" value="MDU0325807.1"/>
    <property type="molecule type" value="Genomic_DNA"/>
</dbReference>
<proteinExistence type="predicted"/>
<keyword evidence="2" id="KW-0012">Acyltransferase</keyword>
<feature type="domain" description="N-acetyltransferase" evidence="3">
    <location>
        <begin position="4"/>
        <end position="170"/>
    </location>
</feature>
<gene>
    <name evidence="4" type="ORF">RWH43_03445</name>
</gene>
<dbReference type="InterPro" id="IPR000182">
    <property type="entry name" value="GNAT_dom"/>
</dbReference>
<accession>A0ABU3RSC8</accession>
<name>A0ABU3RSC8_9MICO</name>
<dbReference type="InterPro" id="IPR050832">
    <property type="entry name" value="Bact_Acetyltransf"/>
</dbReference>
<dbReference type="CDD" id="cd04301">
    <property type="entry name" value="NAT_SF"/>
    <property type="match status" value="1"/>
</dbReference>
<keyword evidence="5" id="KW-1185">Reference proteome</keyword>
<evidence type="ECO:0000313" key="5">
    <source>
        <dbReference type="Proteomes" id="UP001256673"/>
    </source>
</evidence>
<protein>
    <submittedName>
        <fullName evidence="4">GNAT family N-acetyltransferase</fullName>
    </submittedName>
</protein>
<sequence>MTVLSVRSARPADGRRIAQVHVRSWTEAHAGTMPQSLSDALDEDLSAWRWEVRLAGGTPAGAERLGDAWVADVDGRVVGFASAGPTRDPDLPADQRELYALYVLAQHHGTGVGPALLEAALGGEPASLWVLDGNDRAVAFYLKHGFRPDGARRDDDRWGDPLHQVRLSRS</sequence>
<dbReference type="PANTHER" id="PTHR43877">
    <property type="entry name" value="AMINOALKYLPHOSPHONATE N-ACETYLTRANSFERASE-RELATED-RELATED"/>
    <property type="match status" value="1"/>
</dbReference>
<evidence type="ECO:0000256" key="1">
    <source>
        <dbReference type="ARBA" id="ARBA00022679"/>
    </source>
</evidence>
<evidence type="ECO:0000259" key="3">
    <source>
        <dbReference type="PROSITE" id="PS51186"/>
    </source>
</evidence>
<dbReference type="PROSITE" id="PS51186">
    <property type="entry name" value="GNAT"/>
    <property type="match status" value="1"/>
</dbReference>
<organism evidence="4 5">
    <name type="scientific">Microbacterium algihabitans</name>
    <dbReference type="NCBI Taxonomy" id="3075992"/>
    <lineage>
        <taxon>Bacteria</taxon>
        <taxon>Bacillati</taxon>
        <taxon>Actinomycetota</taxon>
        <taxon>Actinomycetes</taxon>
        <taxon>Micrococcales</taxon>
        <taxon>Microbacteriaceae</taxon>
        <taxon>Microbacterium</taxon>
    </lineage>
</organism>
<evidence type="ECO:0000256" key="2">
    <source>
        <dbReference type="ARBA" id="ARBA00023315"/>
    </source>
</evidence>
<dbReference type="Gene3D" id="3.40.630.30">
    <property type="match status" value="1"/>
</dbReference>
<dbReference type="Pfam" id="PF13508">
    <property type="entry name" value="Acetyltransf_7"/>
    <property type="match status" value="1"/>
</dbReference>
<dbReference type="InterPro" id="IPR016181">
    <property type="entry name" value="Acyl_CoA_acyltransferase"/>
</dbReference>
<dbReference type="Proteomes" id="UP001256673">
    <property type="component" value="Unassembled WGS sequence"/>
</dbReference>
<dbReference type="RefSeq" id="WP_316000668.1">
    <property type="nucleotide sequence ID" value="NZ_JAWDIU010000001.1"/>
</dbReference>
<keyword evidence="1" id="KW-0808">Transferase</keyword>